<dbReference type="Pfam" id="PF00561">
    <property type="entry name" value="Abhydrolase_1"/>
    <property type="match status" value="1"/>
</dbReference>
<dbReference type="PANTHER" id="PTHR43798">
    <property type="entry name" value="MONOACYLGLYCEROL LIPASE"/>
    <property type="match status" value="1"/>
</dbReference>
<gene>
    <name evidence="2" type="ORF">EV670_0874</name>
</gene>
<reference evidence="2 3" key="1">
    <citation type="submission" date="2019-02" db="EMBL/GenBank/DDBJ databases">
        <title>Genomic Encyclopedia of Type Strains, Phase IV (KMG-IV): sequencing the most valuable type-strain genomes for metagenomic binning, comparative biology and taxonomic classification.</title>
        <authorList>
            <person name="Goeker M."/>
        </authorList>
    </citation>
    <scope>NUCLEOTIDE SEQUENCE [LARGE SCALE GENOMIC DNA]</scope>
    <source>
        <strain evidence="2 3">DSM 19570</strain>
    </source>
</reference>
<accession>A0A4Q7W0T6</accession>
<dbReference type="PRINTS" id="PR00111">
    <property type="entry name" value="ABHYDROLASE"/>
</dbReference>
<dbReference type="Gene3D" id="3.40.50.1820">
    <property type="entry name" value="alpha/beta hydrolase"/>
    <property type="match status" value="1"/>
</dbReference>
<dbReference type="Proteomes" id="UP000293671">
    <property type="component" value="Unassembled WGS sequence"/>
</dbReference>
<name>A0A4Q7W0T6_9BURK</name>
<dbReference type="PANTHER" id="PTHR43798:SF33">
    <property type="entry name" value="HYDROLASE, PUTATIVE (AFU_ORTHOLOGUE AFUA_2G14860)-RELATED"/>
    <property type="match status" value="1"/>
</dbReference>
<dbReference type="SUPFAM" id="SSF53474">
    <property type="entry name" value="alpha/beta-Hydrolases"/>
    <property type="match status" value="1"/>
</dbReference>
<dbReference type="InterPro" id="IPR000073">
    <property type="entry name" value="AB_hydrolase_1"/>
</dbReference>
<evidence type="ECO:0000313" key="2">
    <source>
        <dbReference type="EMBL" id="RZU02844.1"/>
    </source>
</evidence>
<dbReference type="InterPro" id="IPR050266">
    <property type="entry name" value="AB_hydrolase_sf"/>
</dbReference>
<evidence type="ECO:0000259" key="1">
    <source>
        <dbReference type="Pfam" id="PF00561"/>
    </source>
</evidence>
<dbReference type="InterPro" id="IPR029058">
    <property type="entry name" value="AB_hydrolase_fold"/>
</dbReference>
<dbReference type="OrthoDB" id="8562572at2"/>
<dbReference type="GO" id="GO:0016020">
    <property type="term" value="C:membrane"/>
    <property type="evidence" value="ECO:0007669"/>
    <property type="project" value="TreeGrafter"/>
</dbReference>
<protein>
    <submittedName>
        <fullName evidence="2">Magnesium chelatase accessory protein</fullName>
    </submittedName>
</protein>
<keyword evidence="3" id="KW-1185">Reference proteome</keyword>
<evidence type="ECO:0000313" key="3">
    <source>
        <dbReference type="Proteomes" id="UP000293671"/>
    </source>
</evidence>
<dbReference type="RefSeq" id="WP_130430566.1">
    <property type="nucleotide sequence ID" value="NZ_SHKP01000004.1"/>
</dbReference>
<comment type="caution">
    <text evidence="2">The sequence shown here is derived from an EMBL/GenBank/DDBJ whole genome shotgun (WGS) entry which is preliminary data.</text>
</comment>
<dbReference type="AlphaFoldDB" id="A0A4Q7W0T6"/>
<dbReference type="NCBIfam" id="TIGR03056">
    <property type="entry name" value="bchO_mg_che_rel"/>
    <property type="match status" value="1"/>
</dbReference>
<dbReference type="InterPro" id="IPR017497">
    <property type="entry name" value="BchO"/>
</dbReference>
<proteinExistence type="predicted"/>
<dbReference type="GO" id="GO:0003824">
    <property type="term" value="F:catalytic activity"/>
    <property type="evidence" value="ECO:0007669"/>
    <property type="project" value="InterPro"/>
</dbReference>
<feature type="domain" description="AB hydrolase-1" evidence="1">
    <location>
        <begin position="45"/>
        <end position="283"/>
    </location>
</feature>
<organism evidence="2 3">
    <name type="scientific">Rivibacter subsaxonicus</name>
    <dbReference type="NCBI Taxonomy" id="457575"/>
    <lineage>
        <taxon>Bacteria</taxon>
        <taxon>Pseudomonadati</taxon>
        <taxon>Pseudomonadota</taxon>
        <taxon>Betaproteobacteria</taxon>
        <taxon>Burkholderiales</taxon>
        <taxon>Rivibacter</taxon>
    </lineage>
</organism>
<dbReference type="InterPro" id="IPR000639">
    <property type="entry name" value="Epox_hydrolase-like"/>
</dbReference>
<dbReference type="EMBL" id="SHKP01000004">
    <property type="protein sequence ID" value="RZU02844.1"/>
    <property type="molecule type" value="Genomic_DNA"/>
</dbReference>
<sequence length="302" mass="31621">MNPAPALDWALDGPSWPHAVASRFVLADGLRWHVQQMGLAQGEGPTLLLLHGTGASTHSWRGLLPLLAPRFHLIAPDLPGHAFSATPASGAQMSLPGMARALAALLATLDARPNFVLGHSAGAAIAIRMSLDRLIEPAAIAAVNPALLPFGGLPGRIFGPAARLLAAQPWVPRLFARRAARPAVLQGLLDATGSTLDAEGMALYGRLVRSPAHAAGALSMMANWDLQPLRRELPALRVPLHLIVGANDHTVPPRQAQQVHALLPASTLIMLPGLGHLAHEEQPVRVVQQVLAVVQAASTAAA</sequence>
<dbReference type="PRINTS" id="PR00412">
    <property type="entry name" value="EPOXHYDRLASE"/>
</dbReference>